<proteinExistence type="predicted"/>
<name>A0A378N9C7_MANHA</name>
<feature type="compositionally biased region" description="Basic and acidic residues" evidence="1">
    <location>
        <begin position="78"/>
        <end position="104"/>
    </location>
</feature>
<dbReference type="RefSeq" id="WP_006251593.1">
    <property type="nucleotide sequence ID" value="NZ_CP017486.1"/>
</dbReference>
<feature type="compositionally biased region" description="Basic and acidic residues" evidence="1">
    <location>
        <begin position="33"/>
        <end position="52"/>
    </location>
</feature>
<feature type="region of interest" description="Disordered" evidence="1">
    <location>
        <begin position="23"/>
        <end position="110"/>
    </location>
</feature>
<evidence type="ECO:0000256" key="1">
    <source>
        <dbReference type="SAM" id="MobiDB-lite"/>
    </source>
</evidence>
<organism evidence="2 3">
    <name type="scientific">Mannheimia haemolytica</name>
    <name type="common">Pasteurella haemolytica</name>
    <dbReference type="NCBI Taxonomy" id="75985"/>
    <lineage>
        <taxon>Bacteria</taxon>
        <taxon>Pseudomonadati</taxon>
        <taxon>Pseudomonadota</taxon>
        <taxon>Gammaproteobacteria</taxon>
        <taxon>Pasteurellales</taxon>
        <taxon>Pasteurellaceae</taxon>
        <taxon>Mannheimia</taxon>
    </lineage>
</organism>
<feature type="compositionally biased region" description="Pro residues" evidence="1">
    <location>
        <begin position="56"/>
        <end position="74"/>
    </location>
</feature>
<dbReference type="Proteomes" id="UP000254031">
    <property type="component" value="Unassembled WGS sequence"/>
</dbReference>
<evidence type="ECO:0000313" key="2">
    <source>
        <dbReference type="EMBL" id="STY65061.1"/>
    </source>
</evidence>
<dbReference type="AlphaFoldDB" id="A0A378N9C7"/>
<sequence length="429" mass="46693">MHPKFKLTLAALAVSVVLTGCKSSQGPSVVAKNSDDRVIKLNAETEDKKEETPAEQPRPAPQKPQVTPPAPLLPTTPKLEEKPNKEMVETTPKPEEKPNEKMVEEGNNGEDEIKVITSITPVNTDSKGSTWRVVPLSQTGGVVNLSTARGDHTDYRLTDENSPLGSSQEFGKTEYNYPIGFELGKNEQNSPFIKTLNKRGDKYLGQHSGTYKDDKLVGNSQKINYLYVNQPYSSYGALFTDANNSNLFHVQLKTGRDSNGISAESEGSNANSAEYSVYTLQGKTGKWNNEVLGDAEYKGNLIARIEKQMDGKTVIEAPKVDGEVTLSLHLDNNWANNTLEGKVTSKTLGEIGLDKTKLAPAVRLPTNEISFYGTASATDHEGLKGEYSATFAGKTLNDAVGSIELENEDANNGDVSKYNAVFGVMKVEK</sequence>
<evidence type="ECO:0000313" key="3">
    <source>
        <dbReference type="Proteomes" id="UP000254031"/>
    </source>
</evidence>
<dbReference type="PROSITE" id="PS51257">
    <property type="entry name" value="PROKAR_LIPOPROTEIN"/>
    <property type="match status" value="1"/>
</dbReference>
<dbReference type="EMBL" id="UGPL01000006">
    <property type="protein sequence ID" value="STY65061.1"/>
    <property type="molecule type" value="Genomic_DNA"/>
</dbReference>
<reference evidence="2 3" key="1">
    <citation type="submission" date="2018-06" db="EMBL/GenBank/DDBJ databases">
        <authorList>
            <consortium name="Pathogen Informatics"/>
            <person name="Doyle S."/>
        </authorList>
    </citation>
    <scope>NUCLEOTIDE SEQUENCE [LARGE SCALE GENOMIC DNA]</scope>
    <source>
        <strain evidence="2 3">NCTC9380</strain>
    </source>
</reference>
<protein>
    <submittedName>
        <fullName evidence="2">Uncharacterized protein</fullName>
    </submittedName>
</protein>
<accession>A0A378N9C7</accession>
<gene>
    <name evidence="2" type="ORF">NCTC9380_00315</name>
</gene>